<comment type="subunit">
    <text evidence="3">Homodimer.</text>
</comment>
<comment type="subcellular location">
    <subcellularLocation>
        <location evidence="3">Cytoplasm</location>
    </subcellularLocation>
</comment>
<dbReference type="Gene3D" id="3.90.20.20">
    <property type="match status" value="1"/>
</dbReference>
<dbReference type="EMBL" id="JAJMLW010000001">
    <property type="protein sequence ID" value="MCI2240952.1"/>
    <property type="molecule type" value="Genomic_DNA"/>
</dbReference>
<dbReference type="InterPro" id="IPR013805">
    <property type="entry name" value="GrpE_CC"/>
</dbReference>
<dbReference type="Pfam" id="PF01025">
    <property type="entry name" value="GrpE"/>
    <property type="match status" value="1"/>
</dbReference>
<evidence type="ECO:0000256" key="4">
    <source>
        <dbReference type="RuleBase" id="RU004478"/>
    </source>
</evidence>
<gene>
    <name evidence="3" type="primary">grpE</name>
    <name evidence="6" type="ORF">LPT13_01100</name>
</gene>
<dbReference type="PRINTS" id="PR00773">
    <property type="entry name" value="GRPEPROTEIN"/>
</dbReference>
<comment type="function">
    <text evidence="3">Participates actively in the response to hyperosmotic and heat shock by preventing the aggregation of stress-denatured proteins, in association with DnaK and GrpE. It is the nucleotide exchange factor for DnaK and may function as a thermosensor. Unfolded proteins bind initially to DnaJ; upon interaction with the DnaJ-bound protein, DnaK hydrolyzes its bound ATP, resulting in the formation of a stable complex. GrpE releases ADP from DnaK; ATP binding to DnaK triggers the release of the substrate protein, thus completing the reaction cycle. Several rounds of ATP-dependent interactions between DnaJ, DnaK and GrpE are required for fully efficient folding.</text>
</comment>
<reference evidence="6" key="1">
    <citation type="submission" date="2021-11" db="EMBL/GenBank/DDBJ databases">
        <title>A Novel Adlercreutzia Species, isolated from a Allomyrina dichotoma larva feces.</title>
        <authorList>
            <person name="Suh M.K."/>
        </authorList>
    </citation>
    <scope>NUCLEOTIDE SEQUENCE</scope>
    <source>
        <strain evidence="6">JBNU-10</strain>
    </source>
</reference>
<keyword evidence="3" id="KW-0346">Stress response</keyword>
<keyword evidence="2 3" id="KW-0143">Chaperone</keyword>
<dbReference type="InterPro" id="IPR009012">
    <property type="entry name" value="GrpE_head"/>
</dbReference>
<evidence type="ECO:0000256" key="5">
    <source>
        <dbReference type="SAM" id="MobiDB-lite"/>
    </source>
</evidence>
<evidence type="ECO:0000256" key="3">
    <source>
        <dbReference type="HAMAP-Rule" id="MF_01151"/>
    </source>
</evidence>
<dbReference type="Proteomes" id="UP001430755">
    <property type="component" value="Unassembled WGS sequence"/>
</dbReference>
<feature type="region of interest" description="Disordered" evidence="5">
    <location>
        <begin position="1"/>
        <end position="27"/>
    </location>
</feature>
<name>A0ABS9WF64_9ACTN</name>
<keyword evidence="7" id="KW-1185">Reference proteome</keyword>
<keyword evidence="3" id="KW-0963">Cytoplasm</keyword>
<dbReference type="CDD" id="cd00446">
    <property type="entry name" value="GrpE"/>
    <property type="match status" value="1"/>
</dbReference>
<dbReference type="PANTHER" id="PTHR21237:SF23">
    <property type="entry name" value="GRPE PROTEIN HOMOLOG, MITOCHONDRIAL"/>
    <property type="match status" value="1"/>
</dbReference>
<dbReference type="SUPFAM" id="SSF51064">
    <property type="entry name" value="Head domain of nucleotide exchange factor GrpE"/>
    <property type="match status" value="1"/>
</dbReference>
<dbReference type="HAMAP" id="MF_01151">
    <property type="entry name" value="GrpE"/>
    <property type="match status" value="1"/>
</dbReference>
<comment type="caution">
    <text evidence="6">The sequence shown here is derived from an EMBL/GenBank/DDBJ whole genome shotgun (WGS) entry which is preliminary data.</text>
</comment>
<dbReference type="RefSeq" id="WP_242162659.1">
    <property type="nucleotide sequence ID" value="NZ_JAJMLW010000001.1"/>
</dbReference>
<evidence type="ECO:0000256" key="2">
    <source>
        <dbReference type="ARBA" id="ARBA00023186"/>
    </source>
</evidence>
<dbReference type="PANTHER" id="PTHR21237">
    <property type="entry name" value="GRPE PROTEIN"/>
    <property type="match status" value="1"/>
</dbReference>
<evidence type="ECO:0000313" key="7">
    <source>
        <dbReference type="Proteomes" id="UP001430755"/>
    </source>
</evidence>
<accession>A0ABS9WF64</accession>
<protein>
    <recommendedName>
        <fullName evidence="3">Protein GrpE</fullName>
    </recommendedName>
    <alternativeName>
        <fullName evidence="3">HSP-70 cofactor</fullName>
    </alternativeName>
</protein>
<dbReference type="Gene3D" id="2.30.22.10">
    <property type="entry name" value="Head domain of nucleotide exchange factor GrpE"/>
    <property type="match status" value="1"/>
</dbReference>
<dbReference type="InterPro" id="IPR000740">
    <property type="entry name" value="GrpE"/>
</dbReference>
<comment type="similarity">
    <text evidence="1 3 4">Belongs to the GrpE family.</text>
</comment>
<sequence>MTTPEKDQVLETPADTQTAGSPEPAAPAEVVEAEVIAEGDAPAEAADPADAVAQAKAEAAEWQDKYLRLHAEWDTYRRRTNEQRAQEKARATEKLVESLLPVLDDFERTIDYATSNGESGLLGGVEAVHSKLVSVLEKDGVEVISPEGQAFDALEAQAVATVDDPSVPDETVAQVYQKGYRMGTKVLRPAMVTVTTGGPKREAEEAPAE</sequence>
<proteinExistence type="inferred from homology"/>
<dbReference type="SUPFAM" id="SSF58014">
    <property type="entry name" value="Coiled-coil domain of nucleotide exchange factor GrpE"/>
    <property type="match status" value="1"/>
</dbReference>
<organism evidence="6 7">
    <name type="scientific">Adlercreutzia faecimuris</name>
    <dbReference type="NCBI Taxonomy" id="2897341"/>
    <lineage>
        <taxon>Bacteria</taxon>
        <taxon>Bacillati</taxon>
        <taxon>Actinomycetota</taxon>
        <taxon>Coriobacteriia</taxon>
        <taxon>Eggerthellales</taxon>
        <taxon>Eggerthellaceae</taxon>
        <taxon>Adlercreutzia</taxon>
    </lineage>
</organism>
<evidence type="ECO:0000256" key="1">
    <source>
        <dbReference type="ARBA" id="ARBA00009054"/>
    </source>
</evidence>
<evidence type="ECO:0000313" key="6">
    <source>
        <dbReference type="EMBL" id="MCI2240952.1"/>
    </source>
</evidence>